<dbReference type="EMBL" id="JAGIQL010000057">
    <property type="protein sequence ID" value="MBP0458981.1"/>
    <property type="molecule type" value="Genomic_DNA"/>
</dbReference>
<feature type="region of interest" description="Disordered" evidence="1">
    <location>
        <begin position="206"/>
        <end position="235"/>
    </location>
</feature>
<accession>A0A940MEQ9</accession>
<dbReference type="RefSeq" id="WP_209340727.1">
    <property type="nucleotide sequence ID" value="NZ_JAGIQL010000057.1"/>
</dbReference>
<feature type="compositionally biased region" description="Low complexity" evidence="1">
    <location>
        <begin position="214"/>
        <end position="235"/>
    </location>
</feature>
<keyword evidence="3" id="KW-1185">Reference proteome</keyword>
<dbReference type="AlphaFoldDB" id="A0A940MEQ9"/>
<evidence type="ECO:0000313" key="2">
    <source>
        <dbReference type="EMBL" id="MBP0458981.1"/>
    </source>
</evidence>
<protein>
    <submittedName>
        <fullName evidence="2">Uncharacterized protein</fullName>
    </submittedName>
</protein>
<sequence>MSSPAPGYYFQAHLTGAWQRLPAARPHQHPQAAATDYALSVAQKIAGATQLSQADLAEAQTNSHLGRPVDLPNLPVRLLWARIRLTADAQQAAHVDQLLRERHQAEHDARQDHRRLQRATDLRDALLTDPSLAFAYWFLDHPEAVDEATVQHVERLITAAASYAPGTTWVQVARILQDFVLTLPDDSRQHLITSLAHIFDRYGQPQRAQQLRTAGQTSPSSPSTAPSSGPSQAAL</sequence>
<gene>
    <name evidence="2" type="ORF">JFN87_15935</name>
</gene>
<reference evidence="2" key="1">
    <citation type="submission" date="2021-03" db="EMBL/GenBank/DDBJ databases">
        <title>Whole genome sequence of Streptomyces bomunensis MMS17-BM035.</title>
        <authorList>
            <person name="Lee J.H."/>
        </authorList>
    </citation>
    <scope>NUCLEOTIDE SEQUENCE</scope>
    <source>
        <strain evidence="2">MMS17-BM035</strain>
    </source>
</reference>
<dbReference type="Proteomes" id="UP000670475">
    <property type="component" value="Unassembled WGS sequence"/>
</dbReference>
<evidence type="ECO:0000256" key="1">
    <source>
        <dbReference type="SAM" id="MobiDB-lite"/>
    </source>
</evidence>
<proteinExistence type="predicted"/>
<organism evidence="2 3">
    <name type="scientific">Streptomyces montanisoli</name>
    <dbReference type="NCBI Taxonomy" id="2798581"/>
    <lineage>
        <taxon>Bacteria</taxon>
        <taxon>Bacillati</taxon>
        <taxon>Actinomycetota</taxon>
        <taxon>Actinomycetes</taxon>
        <taxon>Kitasatosporales</taxon>
        <taxon>Streptomycetaceae</taxon>
        <taxon>Streptomyces</taxon>
    </lineage>
</organism>
<name>A0A940MEQ9_9ACTN</name>
<comment type="caution">
    <text evidence="2">The sequence shown here is derived from an EMBL/GenBank/DDBJ whole genome shotgun (WGS) entry which is preliminary data.</text>
</comment>
<evidence type="ECO:0000313" key="3">
    <source>
        <dbReference type="Proteomes" id="UP000670475"/>
    </source>
</evidence>